<dbReference type="InterPro" id="IPR001680">
    <property type="entry name" value="WD40_rpt"/>
</dbReference>
<keyword evidence="3" id="KW-0677">Repeat</keyword>
<protein>
    <submittedName>
        <fullName evidence="6">OLC1v1013398C1</fullName>
    </submittedName>
</protein>
<keyword evidence="7" id="KW-1185">Reference proteome</keyword>
<dbReference type="GO" id="GO:0034045">
    <property type="term" value="C:phagophore assembly site membrane"/>
    <property type="evidence" value="ECO:0007669"/>
    <property type="project" value="UniProtKB-SubCell"/>
</dbReference>
<proteinExistence type="inferred from homology"/>
<feature type="compositionally biased region" description="Basic and acidic residues" evidence="5">
    <location>
        <begin position="1"/>
        <end position="10"/>
    </location>
</feature>
<evidence type="ECO:0000256" key="5">
    <source>
        <dbReference type="SAM" id="MobiDB-lite"/>
    </source>
</evidence>
<reference evidence="6" key="1">
    <citation type="submission" date="2023-03" db="EMBL/GenBank/DDBJ databases">
        <authorList>
            <person name="Julca I."/>
        </authorList>
    </citation>
    <scope>NUCLEOTIDE SEQUENCE</scope>
</reference>
<dbReference type="PANTHER" id="PTHR11227">
    <property type="entry name" value="WD-REPEAT PROTEIN INTERACTING WITH PHOSPHOINOSIDES WIPI -RELATED"/>
    <property type="match status" value="1"/>
</dbReference>
<evidence type="ECO:0000256" key="3">
    <source>
        <dbReference type="ARBA" id="ARBA00022737"/>
    </source>
</evidence>
<evidence type="ECO:0000256" key="1">
    <source>
        <dbReference type="ARBA" id="ARBA00004623"/>
    </source>
</evidence>
<accession>A0AAV1DYE3</accession>
<evidence type="ECO:0000256" key="4">
    <source>
        <dbReference type="ARBA" id="ARBA00025740"/>
    </source>
</evidence>
<dbReference type="InterPro" id="IPR015943">
    <property type="entry name" value="WD40/YVTN_repeat-like_dom_sf"/>
</dbReference>
<evidence type="ECO:0000256" key="2">
    <source>
        <dbReference type="ARBA" id="ARBA00022574"/>
    </source>
</evidence>
<sequence length="412" mass="45993">MPQPCTEEHPPQQPRNFLPATIDDGDANNKSERPQTPEVPNESPHKPAHNSEKSTVDSAPAALRHVSFNKGKAGYFATGTDRGFRIYNCCELSSELGYREYEVPGGIGNVEMLLDHCVIALVGSQNMDTQNPDNTKVMMWNDQRRKFCGEISFKSKVHALRLRRNRIFVVLEHKIYEYRLRNFLRPVNQIDTLPNPKGICDVSRGAESFVLVCPGQQKGQVRVEHYSPSKKTKLITAHDSDIACLALSTDSKFVATASAKGTLVRVFNTDEGELVREFRRGADRAEIQSLAFSPSAEWLAVSSDKGTVHVFSLKSGNLDSSLEAKLESELPRTSSSGSWLLASVKSVLPKYFRSEWSAAQFRLPEGSQPVVASFGQEKHELMIVGLDGSFYRCKFDPAIGGEMTQIEYHKFY</sequence>
<gene>
    <name evidence="6" type="ORF">OLC1_LOCUS20003</name>
</gene>
<name>A0AAV1DYE3_OLDCO</name>
<keyword evidence="2" id="KW-0853">WD repeat</keyword>
<dbReference type="SUPFAM" id="SSF50978">
    <property type="entry name" value="WD40 repeat-like"/>
    <property type="match status" value="1"/>
</dbReference>
<comment type="similarity">
    <text evidence="4">Belongs to the WD repeat PROPPIN family.</text>
</comment>
<comment type="subcellular location">
    <subcellularLocation>
        <location evidence="1">Preautophagosomal structure membrane</location>
        <topology evidence="1">Peripheral membrane protein</topology>
    </subcellularLocation>
</comment>
<dbReference type="Pfam" id="PF21032">
    <property type="entry name" value="PROPPIN"/>
    <property type="match status" value="1"/>
</dbReference>
<dbReference type="InterPro" id="IPR036322">
    <property type="entry name" value="WD40_repeat_dom_sf"/>
</dbReference>
<dbReference type="InterPro" id="IPR048720">
    <property type="entry name" value="PROPPIN"/>
</dbReference>
<dbReference type="AlphaFoldDB" id="A0AAV1DYE3"/>
<evidence type="ECO:0000313" key="6">
    <source>
        <dbReference type="EMBL" id="CAI9112895.1"/>
    </source>
</evidence>
<dbReference type="Proteomes" id="UP001161247">
    <property type="component" value="Chromosome 7"/>
</dbReference>
<feature type="compositionally biased region" description="Basic and acidic residues" evidence="5">
    <location>
        <begin position="43"/>
        <end position="55"/>
    </location>
</feature>
<dbReference type="EMBL" id="OX459124">
    <property type="protein sequence ID" value="CAI9112895.1"/>
    <property type="molecule type" value="Genomic_DNA"/>
</dbReference>
<dbReference type="SMART" id="SM00320">
    <property type="entry name" value="WD40"/>
    <property type="match status" value="3"/>
</dbReference>
<evidence type="ECO:0000313" key="7">
    <source>
        <dbReference type="Proteomes" id="UP001161247"/>
    </source>
</evidence>
<feature type="region of interest" description="Disordered" evidence="5">
    <location>
        <begin position="1"/>
        <end position="57"/>
    </location>
</feature>
<organism evidence="6 7">
    <name type="scientific">Oldenlandia corymbosa var. corymbosa</name>
    <dbReference type="NCBI Taxonomy" id="529605"/>
    <lineage>
        <taxon>Eukaryota</taxon>
        <taxon>Viridiplantae</taxon>
        <taxon>Streptophyta</taxon>
        <taxon>Embryophyta</taxon>
        <taxon>Tracheophyta</taxon>
        <taxon>Spermatophyta</taxon>
        <taxon>Magnoliopsida</taxon>
        <taxon>eudicotyledons</taxon>
        <taxon>Gunneridae</taxon>
        <taxon>Pentapetalae</taxon>
        <taxon>asterids</taxon>
        <taxon>lamiids</taxon>
        <taxon>Gentianales</taxon>
        <taxon>Rubiaceae</taxon>
        <taxon>Rubioideae</taxon>
        <taxon>Spermacoceae</taxon>
        <taxon>Hedyotis-Oldenlandia complex</taxon>
        <taxon>Oldenlandia</taxon>
    </lineage>
</organism>
<dbReference type="Gene3D" id="2.130.10.10">
    <property type="entry name" value="YVTN repeat-like/Quinoprotein amine dehydrogenase"/>
    <property type="match status" value="1"/>
</dbReference>